<accession>A0A8S3XUS0</accession>
<organism evidence="2 3">
    <name type="scientific">Parnassius apollo</name>
    <name type="common">Apollo butterfly</name>
    <name type="synonym">Papilio apollo</name>
    <dbReference type="NCBI Taxonomy" id="110799"/>
    <lineage>
        <taxon>Eukaryota</taxon>
        <taxon>Metazoa</taxon>
        <taxon>Ecdysozoa</taxon>
        <taxon>Arthropoda</taxon>
        <taxon>Hexapoda</taxon>
        <taxon>Insecta</taxon>
        <taxon>Pterygota</taxon>
        <taxon>Neoptera</taxon>
        <taxon>Endopterygota</taxon>
        <taxon>Lepidoptera</taxon>
        <taxon>Glossata</taxon>
        <taxon>Ditrysia</taxon>
        <taxon>Papilionoidea</taxon>
        <taxon>Papilionidae</taxon>
        <taxon>Parnassiinae</taxon>
        <taxon>Parnassini</taxon>
        <taxon>Parnassius</taxon>
        <taxon>Parnassius</taxon>
    </lineage>
</organism>
<proteinExistence type="predicted"/>
<reference evidence="2" key="1">
    <citation type="submission" date="2021-04" db="EMBL/GenBank/DDBJ databases">
        <authorList>
            <person name="Tunstrom K."/>
        </authorList>
    </citation>
    <scope>NUCLEOTIDE SEQUENCE</scope>
</reference>
<keyword evidence="1" id="KW-0812">Transmembrane</keyword>
<feature type="transmembrane region" description="Helical" evidence="1">
    <location>
        <begin position="31"/>
        <end position="53"/>
    </location>
</feature>
<keyword evidence="1" id="KW-0472">Membrane</keyword>
<evidence type="ECO:0000256" key="1">
    <source>
        <dbReference type="SAM" id="Phobius"/>
    </source>
</evidence>
<sequence length="153" mass="17710">MCFCLFLGVLISVKLYLVPHHRKKDLNTELVIMSLFDTVFIIDFVFTIVFIVAAHKKNHQLLRIYYKYGLVSFVMIFLLCLVLTGIDIFNNFYIIALKDIINIVTFGAAVIIFNLYLLSMIRSEILKLENNTQLAFVNHVTDPQRYVENGVNV</sequence>
<feature type="transmembrane region" description="Helical" evidence="1">
    <location>
        <begin position="65"/>
        <end position="86"/>
    </location>
</feature>
<evidence type="ECO:0000313" key="2">
    <source>
        <dbReference type="EMBL" id="CAG5043602.1"/>
    </source>
</evidence>
<feature type="transmembrane region" description="Helical" evidence="1">
    <location>
        <begin position="92"/>
        <end position="118"/>
    </location>
</feature>
<dbReference type="Proteomes" id="UP000691718">
    <property type="component" value="Unassembled WGS sequence"/>
</dbReference>
<keyword evidence="1" id="KW-1133">Transmembrane helix</keyword>
<name>A0A8S3XUS0_PARAO</name>
<dbReference type="EMBL" id="CAJQZP010001402">
    <property type="protein sequence ID" value="CAG5043602.1"/>
    <property type="molecule type" value="Genomic_DNA"/>
</dbReference>
<gene>
    <name evidence="2" type="ORF">PAPOLLO_LOCUS22774</name>
</gene>
<protein>
    <submittedName>
        <fullName evidence="2">(apollo) hypothetical protein</fullName>
    </submittedName>
</protein>
<dbReference type="AlphaFoldDB" id="A0A8S3XUS0"/>
<dbReference type="OrthoDB" id="7461624at2759"/>
<evidence type="ECO:0000313" key="3">
    <source>
        <dbReference type="Proteomes" id="UP000691718"/>
    </source>
</evidence>
<comment type="caution">
    <text evidence="2">The sequence shown here is derived from an EMBL/GenBank/DDBJ whole genome shotgun (WGS) entry which is preliminary data.</text>
</comment>
<keyword evidence="3" id="KW-1185">Reference proteome</keyword>